<dbReference type="GO" id="GO:0005886">
    <property type="term" value="C:plasma membrane"/>
    <property type="evidence" value="ECO:0007669"/>
    <property type="project" value="UniProtKB-SubCell"/>
</dbReference>
<feature type="transmembrane region" description="Helical" evidence="7">
    <location>
        <begin position="120"/>
        <end position="137"/>
    </location>
</feature>
<feature type="domain" description="EamA" evidence="8">
    <location>
        <begin position="6"/>
        <end position="135"/>
    </location>
</feature>
<feature type="transmembrane region" description="Helical" evidence="7">
    <location>
        <begin position="237"/>
        <end position="254"/>
    </location>
</feature>
<sequence>MNKQKATFLAFTVPLAWGTSYIFMAYLMDGIPPVTIVALRTGIAFLVMFALFFRRVCRPDRQTLKASAICGGLLATVFLCLLLGVQYTSASETGFLQSTTVIIVPIIMAVLRKRMPETKIVIGVIAVTAGLLLLSGGVGQFSIGSGIMLFSAFVYAVHIVVSKSFVERVDSISLGIWQMLFACIYATIATFIFETPVLPQTGIQWASLLGLTLICSAYGFVMQAYVQKFVSAETTGFMFSLEPVFTAVFAFAFLGERLNLMGNIGALLILLGVMCANICYKPQK</sequence>
<evidence type="ECO:0000313" key="9">
    <source>
        <dbReference type="EMBL" id="TCV99606.1"/>
    </source>
</evidence>
<dbReference type="InterPro" id="IPR000620">
    <property type="entry name" value="EamA_dom"/>
</dbReference>
<feature type="transmembrane region" description="Helical" evidence="7">
    <location>
        <begin position="143"/>
        <end position="162"/>
    </location>
</feature>
<dbReference type="EMBL" id="SMCQ01000008">
    <property type="protein sequence ID" value="TCV99606.1"/>
    <property type="molecule type" value="Genomic_DNA"/>
</dbReference>
<feature type="transmembrane region" description="Helical" evidence="7">
    <location>
        <begin position="260"/>
        <end position="280"/>
    </location>
</feature>
<keyword evidence="10" id="KW-1185">Reference proteome</keyword>
<comment type="caution">
    <text evidence="9">The sequence shown here is derived from an EMBL/GenBank/DDBJ whole genome shotgun (WGS) entry which is preliminary data.</text>
</comment>
<evidence type="ECO:0000256" key="4">
    <source>
        <dbReference type="ARBA" id="ARBA00022692"/>
    </source>
</evidence>
<name>A0A4R3Z6H4_9FIRM</name>
<dbReference type="InterPro" id="IPR037185">
    <property type="entry name" value="EmrE-like"/>
</dbReference>
<keyword evidence="5 7" id="KW-1133">Transmembrane helix</keyword>
<dbReference type="RefSeq" id="WP_066450437.1">
    <property type="nucleotide sequence ID" value="NZ_JANKBF010000015.1"/>
</dbReference>
<organism evidence="9 10">
    <name type="scientific">Longibaculum muris</name>
    <dbReference type="NCBI Taxonomy" id="1796628"/>
    <lineage>
        <taxon>Bacteria</taxon>
        <taxon>Bacillati</taxon>
        <taxon>Bacillota</taxon>
        <taxon>Erysipelotrichia</taxon>
        <taxon>Erysipelotrichales</taxon>
        <taxon>Coprobacillaceae</taxon>
        <taxon>Longibaculum</taxon>
    </lineage>
</organism>
<feature type="transmembrane region" description="Helical" evidence="7">
    <location>
        <begin position="94"/>
        <end position="111"/>
    </location>
</feature>
<feature type="transmembrane region" description="Helical" evidence="7">
    <location>
        <begin position="34"/>
        <end position="54"/>
    </location>
</feature>
<evidence type="ECO:0000256" key="7">
    <source>
        <dbReference type="SAM" id="Phobius"/>
    </source>
</evidence>
<reference evidence="9 10" key="1">
    <citation type="submission" date="2019-03" db="EMBL/GenBank/DDBJ databases">
        <title>Genomic Encyclopedia of Type Strains, Phase IV (KMG-IV): sequencing the most valuable type-strain genomes for metagenomic binning, comparative biology and taxonomic classification.</title>
        <authorList>
            <person name="Goeker M."/>
        </authorList>
    </citation>
    <scope>NUCLEOTIDE SEQUENCE [LARGE SCALE GENOMIC DNA]</scope>
    <source>
        <strain evidence="9 10">DSM 29487</strain>
    </source>
</reference>
<dbReference type="AlphaFoldDB" id="A0A4R3Z6H4"/>
<keyword evidence="3" id="KW-1003">Cell membrane</keyword>
<feature type="transmembrane region" description="Helical" evidence="7">
    <location>
        <begin position="66"/>
        <end position="88"/>
    </location>
</feature>
<feature type="domain" description="EamA" evidence="8">
    <location>
        <begin position="144"/>
        <end position="276"/>
    </location>
</feature>
<comment type="subcellular location">
    <subcellularLocation>
        <location evidence="1">Cell membrane</location>
        <topology evidence="1">Multi-pass membrane protein</topology>
    </subcellularLocation>
</comment>
<evidence type="ECO:0000313" key="10">
    <source>
        <dbReference type="Proteomes" id="UP000295515"/>
    </source>
</evidence>
<keyword evidence="6 7" id="KW-0472">Membrane</keyword>
<evidence type="ECO:0000256" key="5">
    <source>
        <dbReference type="ARBA" id="ARBA00022989"/>
    </source>
</evidence>
<feature type="transmembrane region" description="Helical" evidence="7">
    <location>
        <begin position="205"/>
        <end position="225"/>
    </location>
</feature>
<dbReference type="Pfam" id="PF00892">
    <property type="entry name" value="EamA"/>
    <property type="match status" value="2"/>
</dbReference>
<keyword evidence="4 7" id="KW-0812">Transmembrane</keyword>
<dbReference type="InterPro" id="IPR051258">
    <property type="entry name" value="Diverse_Substrate_Transporter"/>
</dbReference>
<evidence type="ECO:0000256" key="1">
    <source>
        <dbReference type="ARBA" id="ARBA00004651"/>
    </source>
</evidence>
<accession>A0A4R3Z6H4</accession>
<dbReference type="SUPFAM" id="SSF103481">
    <property type="entry name" value="Multidrug resistance efflux transporter EmrE"/>
    <property type="match status" value="2"/>
</dbReference>
<dbReference type="PANTHER" id="PTHR42920">
    <property type="entry name" value="OS03G0707200 PROTEIN-RELATED"/>
    <property type="match status" value="1"/>
</dbReference>
<comment type="similarity">
    <text evidence="2">Belongs to the EamA transporter family.</text>
</comment>
<evidence type="ECO:0000259" key="8">
    <source>
        <dbReference type="Pfam" id="PF00892"/>
    </source>
</evidence>
<dbReference type="Proteomes" id="UP000295515">
    <property type="component" value="Unassembled WGS sequence"/>
</dbReference>
<evidence type="ECO:0000256" key="3">
    <source>
        <dbReference type="ARBA" id="ARBA00022475"/>
    </source>
</evidence>
<evidence type="ECO:0000256" key="6">
    <source>
        <dbReference type="ARBA" id="ARBA00023136"/>
    </source>
</evidence>
<gene>
    <name evidence="9" type="ORF">EDD60_10845</name>
</gene>
<protein>
    <submittedName>
        <fullName evidence="9">Threonine/homoserine efflux transporter RhtA</fullName>
    </submittedName>
</protein>
<dbReference type="GeneID" id="98915242"/>
<dbReference type="PANTHER" id="PTHR42920:SF5">
    <property type="entry name" value="EAMA DOMAIN-CONTAINING PROTEIN"/>
    <property type="match status" value="1"/>
</dbReference>
<evidence type="ECO:0000256" key="2">
    <source>
        <dbReference type="ARBA" id="ARBA00007362"/>
    </source>
</evidence>
<proteinExistence type="inferred from homology"/>
<feature type="transmembrane region" description="Helical" evidence="7">
    <location>
        <begin position="174"/>
        <end position="193"/>
    </location>
</feature>